<dbReference type="RefSeq" id="WP_377816635.1">
    <property type="nucleotide sequence ID" value="NZ_JBHSLU010000017.1"/>
</dbReference>
<sequence>MRRLALIAAAVALLFSAFAVTDTAEAGGHGRPGYRGNHAPLPAMRLAQIKRNKQAAAALAAGLLGVAAITEAIASNFGAHGIQPTYAGLRPGGVVVAHNPDFPMIEGYANPCSFERVMDFYGRPTSRVVKVCR</sequence>
<accession>A0ABW0NY87</accession>
<protein>
    <submittedName>
        <fullName evidence="2">Uncharacterized protein</fullName>
    </submittedName>
</protein>
<proteinExistence type="predicted"/>
<keyword evidence="1" id="KW-0732">Signal</keyword>
<gene>
    <name evidence="2" type="ORF">ACFPN9_09425</name>
</gene>
<organism evidence="2 3">
    <name type="scientific">Bosea massiliensis</name>
    <dbReference type="NCBI Taxonomy" id="151419"/>
    <lineage>
        <taxon>Bacteria</taxon>
        <taxon>Pseudomonadati</taxon>
        <taxon>Pseudomonadota</taxon>
        <taxon>Alphaproteobacteria</taxon>
        <taxon>Hyphomicrobiales</taxon>
        <taxon>Boseaceae</taxon>
        <taxon>Bosea</taxon>
    </lineage>
</organism>
<keyword evidence="3" id="KW-1185">Reference proteome</keyword>
<dbReference type="EMBL" id="JBHSLU010000017">
    <property type="protein sequence ID" value="MFC5505476.1"/>
    <property type="molecule type" value="Genomic_DNA"/>
</dbReference>
<feature type="chain" id="PRO_5047068251" evidence="1">
    <location>
        <begin position="20"/>
        <end position="133"/>
    </location>
</feature>
<evidence type="ECO:0000256" key="1">
    <source>
        <dbReference type="SAM" id="SignalP"/>
    </source>
</evidence>
<evidence type="ECO:0000313" key="2">
    <source>
        <dbReference type="EMBL" id="MFC5505476.1"/>
    </source>
</evidence>
<reference evidence="3" key="1">
    <citation type="journal article" date="2019" name="Int. J. Syst. Evol. Microbiol.">
        <title>The Global Catalogue of Microorganisms (GCM) 10K type strain sequencing project: providing services to taxonomists for standard genome sequencing and annotation.</title>
        <authorList>
            <consortium name="The Broad Institute Genomics Platform"/>
            <consortium name="The Broad Institute Genome Sequencing Center for Infectious Disease"/>
            <person name="Wu L."/>
            <person name="Ma J."/>
        </authorList>
    </citation>
    <scope>NUCLEOTIDE SEQUENCE [LARGE SCALE GENOMIC DNA]</scope>
    <source>
        <strain evidence="3">CCUG 43117</strain>
    </source>
</reference>
<name>A0ABW0NY87_9HYPH</name>
<dbReference type="Proteomes" id="UP001596060">
    <property type="component" value="Unassembled WGS sequence"/>
</dbReference>
<comment type="caution">
    <text evidence="2">The sequence shown here is derived from an EMBL/GenBank/DDBJ whole genome shotgun (WGS) entry which is preliminary data.</text>
</comment>
<evidence type="ECO:0000313" key="3">
    <source>
        <dbReference type="Proteomes" id="UP001596060"/>
    </source>
</evidence>
<feature type="signal peptide" evidence="1">
    <location>
        <begin position="1"/>
        <end position="19"/>
    </location>
</feature>